<feature type="non-terminal residue" evidence="1">
    <location>
        <position position="1"/>
    </location>
</feature>
<accession>A0A9K3DBY8</accession>
<comment type="caution">
    <text evidence="1">The sequence shown here is derived from an EMBL/GenBank/DDBJ whole genome shotgun (WGS) entry which is preliminary data.</text>
</comment>
<dbReference type="EMBL" id="BDIP01009226">
    <property type="protein sequence ID" value="GIQ92225.1"/>
    <property type="molecule type" value="Genomic_DNA"/>
</dbReference>
<organism evidence="1 2">
    <name type="scientific">Kipferlia bialata</name>
    <dbReference type="NCBI Taxonomy" id="797122"/>
    <lineage>
        <taxon>Eukaryota</taxon>
        <taxon>Metamonada</taxon>
        <taxon>Carpediemonas-like organisms</taxon>
        <taxon>Kipferlia</taxon>
    </lineage>
</organism>
<sequence>KQLSAAQGGRGVQDRIFRSKPLLPLVQHGELSGVTMTT</sequence>
<keyword evidence="2" id="KW-1185">Reference proteome</keyword>
<protein>
    <submittedName>
        <fullName evidence="1">Uncharacterized protein</fullName>
    </submittedName>
</protein>
<gene>
    <name evidence="1" type="ORF">KIPB_015873</name>
</gene>
<evidence type="ECO:0000313" key="2">
    <source>
        <dbReference type="Proteomes" id="UP000265618"/>
    </source>
</evidence>
<evidence type="ECO:0000313" key="1">
    <source>
        <dbReference type="EMBL" id="GIQ92225.1"/>
    </source>
</evidence>
<dbReference type="AlphaFoldDB" id="A0A9K3DBY8"/>
<name>A0A9K3DBY8_9EUKA</name>
<reference evidence="1 2" key="1">
    <citation type="journal article" date="2018" name="PLoS ONE">
        <title>The draft genome of Kipferlia bialata reveals reductive genome evolution in fornicate parasites.</title>
        <authorList>
            <person name="Tanifuji G."/>
            <person name="Takabayashi S."/>
            <person name="Kume K."/>
            <person name="Takagi M."/>
            <person name="Nakayama T."/>
            <person name="Kamikawa R."/>
            <person name="Inagaki Y."/>
            <person name="Hashimoto T."/>
        </authorList>
    </citation>
    <scope>NUCLEOTIDE SEQUENCE [LARGE SCALE GENOMIC DNA]</scope>
    <source>
        <strain evidence="1">NY0173</strain>
    </source>
</reference>
<proteinExistence type="predicted"/>
<dbReference type="Proteomes" id="UP000265618">
    <property type="component" value="Unassembled WGS sequence"/>
</dbReference>